<accession>A0A2C9CB50</accession>
<dbReference type="NCBIfam" id="NF000796">
    <property type="entry name" value="PRK00054.1-1"/>
    <property type="match status" value="1"/>
</dbReference>
<dbReference type="InterPro" id="IPR012165">
    <property type="entry name" value="Cyt_c3_hydrogenase_gsu"/>
</dbReference>
<feature type="binding site" evidence="1">
    <location>
        <position position="216"/>
    </location>
    <ligand>
        <name>[2Fe-2S] cluster</name>
        <dbReference type="ChEBI" id="CHEBI:190135"/>
    </ligand>
</feature>
<comment type="cofactor">
    <cofactor evidence="1">
        <name>[2Fe-2S] cluster</name>
        <dbReference type="ChEBI" id="CHEBI:190135"/>
    </cofactor>
    <text evidence="1">Binds 1 [2Fe-2S] cluster per subunit.</text>
</comment>
<keyword evidence="1" id="KW-0411">Iron-sulfur</keyword>
<dbReference type="InterPro" id="IPR039261">
    <property type="entry name" value="FNR_nucleotide-bd"/>
</dbReference>
<dbReference type="PROSITE" id="PS51384">
    <property type="entry name" value="FAD_FR"/>
    <property type="match status" value="1"/>
</dbReference>
<dbReference type="CDD" id="cd06220">
    <property type="entry name" value="DHOD_e_trans_like2"/>
    <property type="match status" value="1"/>
</dbReference>
<keyword evidence="1" id="KW-0479">Metal-binding</keyword>
<dbReference type="GO" id="GO:0006221">
    <property type="term" value="P:pyrimidine nucleotide biosynthetic process"/>
    <property type="evidence" value="ECO:0007669"/>
    <property type="project" value="InterPro"/>
</dbReference>
<dbReference type="KEGG" id="kst:KSMBR1_0405"/>
<evidence type="ECO:0000259" key="2">
    <source>
        <dbReference type="PROSITE" id="PS51384"/>
    </source>
</evidence>
<evidence type="ECO:0000313" key="3">
    <source>
        <dbReference type="EMBL" id="SOH02920.1"/>
    </source>
</evidence>
<keyword evidence="4" id="KW-1185">Reference proteome</keyword>
<keyword evidence="1" id="KW-0408">Iron</keyword>
<dbReference type="GO" id="GO:0046872">
    <property type="term" value="F:metal ion binding"/>
    <property type="evidence" value="ECO:0007669"/>
    <property type="project" value="UniProtKB-KW"/>
</dbReference>
<dbReference type="InterPro" id="IPR017938">
    <property type="entry name" value="Riboflavin_synthase-like_b-brl"/>
</dbReference>
<dbReference type="GO" id="GO:0051537">
    <property type="term" value="F:2 iron, 2 sulfur cluster binding"/>
    <property type="evidence" value="ECO:0007669"/>
    <property type="project" value="UniProtKB-KW"/>
</dbReference>
<dbReference type="PANTHER" id="PTHR43513">
    <property type="entry name" value="DIHYDROOROTATE DEHYDROGENASE B (NAD(+)), ELECTRON TRANSFER SUBUNIT"/>
    <property type="match status" value="1"/>
</dbReference>
<dbReference type="PIRSF" id="PIRSF006816">
    <property type="entry name" value="Cyc3_hyd_g"/>
    <property type="match status" value="1"/>
</dbReference>
<protein>
    <recommendedName>
        <fullName evidence="2">FAD-binding FR-type domain-containing protein</fullName>
    </recommendedName>
</protein>
<dbReference type="OrthoDB" id="9789468at2"/>
<dbReference type="GO" id="GO:0050660">
    <property type="term" value="F:flavin adenine dinucleotide binding"/>
    <property type="evidence" value="ECO:0007669"/>
    <property type="project" value="InterPro"/>
</dbReference>
<dbReference type="Pfam" id="PF10418">
    <property type="entry name" value="DHODB_Fe-S_bind"/>
    <property type="match status" value="1"/>
</dbReference>
<dbReference type="Gene3D" id="3.40.50.80">
    <property type="entry name" value="Nucleotide-binding domain of ferredoxin-NADP reductase (FNR) module"/>
    <property type="match status" value="1"/>
</dbReference>
<reference evidence="4" key="1">
    <citation type="submission" date="2017-10" db="EMBL/GenBank/DDBJ databases">
        <authorList>
            <person name="Frank J."/>
        </authorList>
    </citation>
    <scope>NUCLEOTIDE SEQUENCE [LARGE SCALE GENOMIC DNA]</scope>
</reference>
<evidence type="ECO:0000313" key="4">
    <source>
        <dbReference type="Proteomes" id="UP000221734"/>
    </source>
</evidence>
<dbReference type="Proteomes" id="UP000221734">
    <property type="component" value="Chromosome Kuenenia_stuttgartiensis_MBR1"/>
</dbReference>
<gene>
    <name evidence="3" type="primary">pyrK_1</name>
    <name evidence="3" type="ORF">KSMBR1_0405</name>
</gene>
<feature type="domain" description="FAD-binding FR-type" evidence="2">
    <location>
        <begin position="3"/>
        <end position="94"/>
    </location>
</feature>
<dbReference type="SUPFAM" id="SSF52343">
    <property type="entry name" value="Ferredoxin reductase-like, C-terminal NADP-linked domain"/>
    <property type="match status" value="1"/>
</dbReference>
<dbReference type="GO" id="GO:0016491">
    <property type="term" value="F:oxidoreductase activity"/>
    <property type="evidence" value="ECO:0007669"/>
    <property type="project" value="InterPro"/>
</dbReference>
<dbReference type="PANTHER" id="PTHR43513:SF3">
    <property type="entry name" value="DIHYDROOROTATE DEHYDROGENASE B (NAD(+)), ELECTRON TRANSFER SUBUNIT-RELATED"/>
    <property type="match status" value="1"/>
</dbReference>
<proteinExistence type="predicted"/>
<dbReference type="InterPro" id="IPR019480">
    <property type="entry name" value="Dihydroorotate_DH_Fe-S-bd"/>
</dbReference>
<dbReference type="AlphaFoldDB" id="A0A2C9CB50"/>
<dbReference type="RefSeq" id="WP_099323826.1">
    <property type="nucleotide sequence ID" value="NZ_LT934425.1"/>
</dbReference>
<dbReference type="Gene3D" id="2.40.30.10">
    <property type="entry name" value="Translation factors"/>
    <property type="match status" value="1"/>
</dbReference>
<feature type="binding site" evidence="1">
    <location>
        <position position="224"/>
    </location>
    <ligand>
        <name>[2Fe-2S] cluster</name>
        <dbReference type="ChEBI" id="CHEBI:190135"/>
    </ligand>
</feature>
<name>A0A2C9CB50_KUEST</name>
<dbReference type="SUPFAM" id="SSF63380">
    <property type="entry name" value="Riboflavin synthase domain-like"/>
    <property type="match status" value="1"/>
</dbReference>
<dbReference type="EMBL" id="LT934425">
    <property type="protein sequence ID" value="SOH02920.1"/>
    <property type="molecule type" value="Genomic_DNA"/>
</dbReference>
<dbReference type="InterPro" id="IPR017927">
    <property type="entry name" value="FAD-bd_FR_type"/>
</dbReference>
<organism evidence="3 4">
    <name type="scientific">Kuenenia stuttgartiensis</name>
    <dbReference type="NCBI Taxonomy" id="174633"/>
    <lineage>
        <taxon>Bacteria</taxon>
        <taxon>Pseudomonadati</taxon>
        <taxon>Planctomycetota</taxon>
        <taxon>Candidatus Brocadiia</taxon>
        <taxon>Candidatus Brocadiales</taxon>
        <taxon>Candidatus Brocadiaceae</taxon>
        <taxon>Candidatus Kuenenia</taxon>
    </lineage>
</organism>
<feature type="binding site" evidence="1">
    <location>
        <position position="208"/>
    </location>
    <ligand>
        <name>[2Fe-2S] cluster</name>
        <dbReference type="ChEBI" id="CHEBI:190135"/>
    </ligand>
</feature>
<dbReference type="InterPro" id="IPR050353">
    <property type="entry name" value="PyrK_electron_transfer"/>
</dbReference>
<feature type="binding site" evidence="1">
    <location>
        <position position="213"/>
    </location>
    <ligand>
        <name>[2Fe-2S] cluster</name>
        <dbReference type="ChEBI" id="CHEBI:190135"/>
    </ligand>
</feature>
<sequence length="255" mass="28529">MIEQPKMVKIYDIIDETPNVKTFFFEYAGQYEPGQFIMVWVPLNDEKPFTISYIDGNVAGITVLKRGEFTKTLHTKKKGDQIGIRGPYGMGYGLPENNAATCIVGGGIGMASIACLADMQKNTTIIQGARTMPELLFQHRFREMKLCTDDGSFGYRGTTVDLLRELTGQHNYKKIYACGPEKMLYKIFELCNERHIDCEVSIERYIKCGFGICGQCDCSGQRICIDGPVFNAEALGKMPDFGKTAITKSGRRVSF</sequence>
<keyword evidence="1" id="KW-0001">2Fe-2S</keyword>
<evidence type="ECO:0000256" key="1">
    <source>
        <dbReference type="PIRSR" id="PIRSR006816-2"/>
    </source>
</evidence>